<feature type="non-terminal residue" evidence="1">
    <location>
        <position position="230"/>
    </location>
</feature>
<accession>A0A420HQZ7</accession>
<gene>
    <name evidence="1" type="ORF">OnM2_056015</name>
</gene>
<sequence length="230" mass="25918">MITYENSDSYHADIFDTNLFKAFEVRHITNSCSFLGIRIVRNRNDKKLCLCQDNYIESLASTFNIVTTKSPKTPISQNTLLPFEGTASMAQIKGYQQKVGKVNFAAITTRPDIARAVSIMSRFLVNPGPQHLEAIDHLLHYLISTPHLAICYNGNYFLQNSISTKRAFMTFRVASYGDDPETRHSSCGFALLLYGGIVHYKATKQKTVTTSSTEAELLAVSILAKEYLWW</sequence>
<dbReference type="EMBL" id="MCFK01005656">
    <property type="protein sequence ID" value="RKF59860.1"/>
    <property type="molecule type" value="Genomic_DNA"/>
</dbReference>
<dbReference type="PANTHER" id="PTHR11439">
    <property type="entry name" value="GAG-POL-RELATED RETROTRANSPOSON"/>
    <property type="match status" value="1"/>
</dbReference>
<evidence type="ECO:0000313" key="2">
    <source>
        <dbReference type="Proteomes" id="UP000286134"/>
    </source>
</evidence>
<keyword evidence="2" id="KW-1185">Reference proteome</keyword>
<name>A0A420HQZ7_9PEZI</name>
<dbReference type="AlphaFoldDB" id="A0A420HQZ7"/>
<dbReference type="OrthoDB" id="3432594at2759"/>
<proteinExistence type="predicted"/>
<comment type="caution">
    <text evidence="1">The sequence shown here is derived from an EMBL/GenBank/DDBJ whole genome shotgun (WGS) entry which is preliminary data.</text>
</comment>
<dbReference type="STRING" id="212602.A0A420HQZ7"/>
<dbReference type="Proteomes" id="UP000286134">
    <property type="component" value="Unassembled WGS sequence"/>
</dbReference>
<organism evidence="1 2">
    <name type="scientific">Erysiphe neolycopersici</name>
    <dbReference type="NCBI Taxonomy" id="212602"/>
    <lineage>
        <taxon>Eukaryota</taxon>
        <taxon>Fungi</taxon>
        <taxon>Dikarya</taxon>
        <taxon>Ascomycota</taxon>
        <taxon>Pezizomycotina</taxon>
        <taxon>Leotiomycetes</taxon>
        <taxon>Erysiphales</taxon>
        <taxon>Erysiphaceae</taxon>
        <taxon>Erysiphe</taxon>
    </lineage>
</organism>
<protein>
    <submittedName>
        <fullName evidence="1">Retrovirus-related Pol polyprotein from transposon TNT 1-94</fullName>
    </submittedName>
</protein>
<evidence type="ECO:0000313" key="1">
    <source>
        <dbReference type="EMBL" id="RKF59860.1"/>
    </source>
</evidence>
<reference evidence="1 2" key="1">
    <citation type="journal article" date="2018" name="BMC Genomics">
        <title>Comparative genome analyses reveal sequence features reflecting distinct modes of host-adaptation between dicot and monocot powdery mildew.</title>
        <authorList>
            <person name="Wu Y."/>
            <person name="Ma X."/>
            <person name="Pan Z."/>
            <person name="Kale S.D."/>
            <person name="Song Y."/>
            <person name="King H."/>
            <person name="Zhang Q."/>
            <person name="Presley C."/>
            <person name="Deng X."/>
            <person name="Wei C.I."/>
            <person name="Xiao S."/>
        </authorList>
    </citation>
    <scope>NUCLEOTIDE SEQUENCE [LARGE SCALE GENOMIC DNA]</scope>
    <source>
        <strain evidence="1">UMSG2</strain>
    </source>
</reference>
<dbReference type="CDD" id="cd09272">
    <property type="entry name" value="RNase_HI_RT_Ty1"/>
    <property type="match status" value="1"/>
</dbReference>